<accession>A0A2Z3HGR7</accession>
<evidence type="ECO:0000313" key="2">
    <source>
        <dbReference type="Proteomes" id="UP000245802"/>
    </source>
</evidence>
<dbReference type="SUPFAM" id="SSF52309">
    <property type="entry name" value="N-(deoxy)ribosyltransferase-like"/>
    <property type="match status" value="1"/>
</dbReference>
<reference evidence="1 2" key="1">
    <citation type="submission" date="2018-01" db="EMBL/GenBank/DDBJ databases">
        <title>G. obscuriglobus.</title>
        <authorList>
            <person name="Franke J."/>
            <person name="Blomberg W."/>
            <person name="Selmecki A."/>
        </authorList>
    </citation>
    <scope>NUCLEOTIDE SEQUENCE [LARGE SCALE GENOMIC DNA]</scope>
    <source>
        <strain evidence="1 2">DSM 5831</strain>
    </source>
</reference>
<dbReference type="EMBL" id="CP025958">
    <property type="protein sequence ID" value="AWM40580.1"/>
    <property type="molecule type" value="Genomic_DNA"/>
</dbReference>
<dbReference type="KEGG" id="gog:C1280_28755"/>
<evidence type="ECO:0000313" key="1">
    <source>
        <dbReference type="EMBL" id="AWM40580.1"/>
    </source>
</evidence>
<keyword evidence="2" id="KW-1185">Reference proteome</keyword>
<protein>
    <recommendedName>
        <fullName evidence="3">DUF4406 domain-containing protein</fullName>
    </recommendedName>
</protein>
<sequence>MSKPVVYIASPYTKGDVAMNTHFQCKTFDTLLTDGKVWPIAPLWSHFQHTVFPRPYADWIAYDQALLPLYDACLRLTAHLPQVGYTQTESSGADGEVETFKRLGKPVFYSVEELYRWVDSRNAG</sequence>
<dbReference type="Proteomes" id="UP000245802">
    <property type="component" value="Chromosome"/>
</dbReference>
<name>A0A2Z3HGR7_9BACT</name>
<dbReference type="RefSeq" id="WP_010039322.1">
    <property type="nucleotide sequence ID" value="NZ_CP025958.1"/>
</dbReference>
<dbReference type="Gene3D" id="3.40.50.10400">
    <property type="entry name" value="Hypothetical protein PA1492"/>
    <property type="match status" value="1"/>
</dbReference>
<dbReference type="OrthoDB" id="6877969at2"/>
<gene>
    <name evidence="1" type="ORF">C1280_28755</name>
</gene>
<dbReference type="AlphaFoldDB" id="A0A2Z3HGR7"/>
<evidence type="ECO:0008006" key="3">
    <source>
        <dbReference type="Google" id="ProtNLM"/>
    </source>
</evidence>
<organism evidence="1 2">
    <name type="scientific">Gemmata obscuriglobus</name>
    <dbReference type="NCBI Taxonomy" id="114"/>
    <lineage>
        <taxon>Bacteria</taxon>
        <taxon>Pseudomonadati</taxon>
        <taxon>Planctomycetota</taxon>
        <taxon>Planctomycetia</taxon>
        <taxon>Gemmatales</taxon>
        <taxon>Gemmataceae</taxon>
        <taxon>Gemmata</taxon>
    </lineage>
</organism>
<proteinExistence type="predicted"/>